<name>A0AAD8EPC3_DIPPU</name>
<feature type="non-terminal residue" evidence="2">
    <location>
        <position position="65"/>
    </location>
</feature>
<feature type="transmembrane region" description="Helical" evidence="1">
    <location>
        <begin position="35"/>
        <end position="56"/>
    </location>
</feature>
<dbReference type="EMBL" id="JASPKZ010001605">
    <property type="protein sequence ID" value="KAJ9597491.1"/>
    <property type="molecule type" value="Genomic_DNA"/>
</dbReference>
<gene>
    <name evidence="2" type="ORF">L9F63_011651</name>
</gene>
<reference evidence="2" key="1">
    <citation type="journal article" date="2023" name="IScience">
        <title>Live-bearing cockroach genome reveals convergent evolutionary mechanisms linked to viviparity in insects and beyond.</title>
        <authorList>
            <person name="Fouks B."/>
            <person name="Harrison M.C."/>
            <person name="Mikhailova A.A."/>
            <person name="Marchal E."/>
            <person name="English S."/>
            <person name="Carruthers M."/>
            <person name="Jennings E.C."/>
            <person name="Chiamaka E.L."/>
            <person name="Frigard R.A."/>
            <person name="Pippel M."/>
            <person name="Attardo G.M."/>
            <person name="Benoit J.B."/>
            <person name="Bornberg-Bauer E."/>
            <person name="Tobe S.S."/>
        </authorList>
    </citation>
    <scope>NUCLEOTIDE SEQUENCE</scope>
    <source>
        <strain evidence="2">Stay&amp;Tobe</strain>
    </source>
</reference>
<dbReference type="AlphaFoldDB" id="A0AAD8EPC3"/>
<reference evidence="2" key="2">
    <citation type="submission" date="2023-05" db="EMBL/GenBank/DDBJ databases">
        <authorList>
            <person name="Fouks B."/>
        </authorList>
    </citation>
    <scope>NUCLEOTIDE SEQUENCE</scope>
    <source>
        <strain evidence="2">Stay&amp;Tobe</strain>
        <tissue evidence="2">Testes</tissue>
    </source>
</reference>
<keyword evidence="1" id="KW-0812">Transmembrane</keyword>
<organism evidence="2 3">
    <name type="scientific">Diploptera punctata</name>
    <name type="common">Pacific beetle cockroach</name>
    <dbReference type="NCBI Taxonomy" id="6984"/>
    <lineage>
        <taxon>Eukaryota</taxon>
        <taxon>Metazoa</taxon>
        <taxon>Ecdysozoa</taxon>
        <taxon>Arthropoda</taxon>
        <taxon>Hexapoda</taxon>
        <taxon>Insecta</taxon>
        <taxon>Pterygota</taxon>
        <taxon>Neoptera</taxon>
        <taxon>Polyneoptera</taxon>
        <taxon>Dictyoptera</taxon>
        <taxon>Blattodea</taxon>
        <taxon>Blaberoidea</taxon>
        <taxon>Blaberidae</taxon>
        <taxon>Diplopterinae</taxon>
        <taxon>Diploptera</taxon>
    </lineage>
</organism>
<keyword evidence="1" id="KW-0472">Membrane</keyword>
<keyword evidence="1" id="KW-1133">Transmembrane helix</keyword>
<dbReference type="Proteomes" id="UP001233999">
    <property type="component" value="Unassembled WGS sequence"/>
</dbReference>
<keyword evidence="3" id="KW-1185">Reference proteome</keyword>
<evidence type="ECO:0000313" key="2">
    <source>
        <dbReference type="EMBL" id="KAJ9597491.1"/>
    </source>
</evidence>
<evidence type="ECO:0000313" key="3">
    <source>
        <dbReference type="Proteomes" id="UP001233999"/>
    </source>
</evidence>
<evidence type="ECO:0000256" key="1">
    <source>
        <dbReference type="SAM" id="Phobius"/>
    </source>
</evidence>
<sequence length="65" mass="7904">MTLQLLTMQLPFIQDSRWPNYSQFRYLKQTLYLKILKSQLVVLISVMIFVVNVPNVRQFRLIFLR</sequence>
<comment type="caution">
    <text evidence="2">The sequence shown here is derived from an EMBL/GenBank/DDBJ whole genome shotgun (WGS) entry which is preliminary data.</text>
</comment>
<accession>A0AAD8EPC3</accession>
<protein>
    <submittedName>
        <fullName evidence="2">Uncharacterized protein</fullName>
    </submittedName>
</protein>
<proteinExistence type="predicted"/>